<keyword evidence="3" id="KW-1185">Reference proteome</keyword>
<feature type="region of interest" description="Disordered" evidence="1">
    <location>
        <begin position="90"/>
        <end position="118"/>
    </location>
</feature>
<dbReference type="RefSeq" id="XP_042997589.1">
    <property type="nucleotide sequence ID" value="XM_043141655.1"/>
</dbReference>
<dbReference type="KEGG" id="uvi:66064935"/>
<feature type="region of interest" description="Disordered" evidence="1">
    <location>
        <begin position="1"/>
        <end position="71"/>
    </location>
</feature>
<dbReference type="AlphaFoldDB" id="A0A8E5HQW4"/>
<dbReference type="EMBL" id="CP072755">
    <property type="protein sequence ID" value="QUC19916.1"/>
    <property type="molecule type" value="Genomic_DNA"/>
</dbReference>
<dbReference type="Proteomes" id="UP000027002">
    <property type="component" value="Chromosome 3"/>
</dbReference>
<evidence type="ECO:0000256" key="1">
    <source>
        <dbReference type="SAM" id="MobiDB-lite"/>
    </source>
</evidence>
<dbReference type="GeneID" id="66064935"/>
<sequence>MGGCETKTPKTRAHGGRGVHSSEEKSAGAAPARMPVGDQTTCLVDGGSKQAERGQALGSTAGPTDQTIQRQEPTLDYSVHMRFISKSAAVPTLVGTGTTRQRPGHSHRAPRGSQVEAP</sequence>
<evidence type="ECO:0000313" key="2">
    <source>
        <dbReference type="EMBL" id="QUC19916.1"/>
    </source>
</evidence>
<protein>
    <submittedName>
        <fullName evidence="2">Uncharacterized protein</fullName>
    </submittedName>
</protein>
<reference evidence="2" key="1">
    <citation type="submission" date="2020-03" db="EMBL/GenBank/DDBJ databases">
        <title>A mixture of massive structural variations and highly conserved coding sequences in Ustilaginoidea virens genome.</title>
        <authorList>
            <person name="Zhang K."/>
            <person name="Zhao Z."/>
            <person name="Zhang Z."/>
            <person name="Li Y."/>
            <person name="Hsiang T."/>
            <person name="Sun W."/>
        </authorList>
    </citation>
    <scope>NUCLEOTIDE SEQUENCE</scope>
    <source>
        <strain evidence="2">UV-8b</strain>
    </source>
</reference>
<feature type="compositionally biased region" description="Polar residues" evidence="1">
    <location>
        <begin position="57"/>
        <end position="71"/>
    </location>
</feature>
<accession>A0A8E5HQW4</accession>
<evidence type="ECO:0000313" key="3">
    <source>
        <dbReference type="Proteomes" id="UP000027002"/>
    </source>
</evidence>
<name>A0A8E5HQW4_USTVR</name>
<organism evidence="2 3">
    <name type="scientific">Ustilaginoidea virens</name>
    <name type="common">Rice false smut fungus</name>
    <name type="synonym">Villosiclava virens</name>
    <dbReference type="NCBI Taxonomy" id="1159556"/>
    <lineage>
        <taxon>Eukaryota</taxon>
        <taxon>Fungi</taxon>
        <taxon>Dikarya</taxon>
        <taxon>Ascomycota</taxon>
        <taxon>Pezizomycotina</taxon>
        <taxon>Sordariomycetes</taxon>
        <taxon>Hypocreomycetidae</taxon>
        <taxon>Hypocreales</taxon>
        <taxon>Clavicipitaceae</taxon>
        <taxon>Ustilaginoidea</taxon>
    </lineage>
</organism>
<proteinExistence type="predicted"/>
<gene>
    <name evidence="2" type="ORF">UV8b_04157</name>
</gene>